<evidence type="ECO:0000256" key="3">
    <source>
        <dbReference type="SAM" id="MobiDB-lite"/>
    </source>
</evidence>
<evidence type="ECO:0000256" key="2">
    <source>
        <dbReference type="ARBA" id="ARBA00023163"/>
    </source>
</evidence>
<dbReference type="SUPFAM" id="SSF47954">
    <property type="entry name" value="Cyclin-like"/>
    <property type="match status" value="2"/>
</dbReference>
<name>A0A1I6L9C1_9EURY</name>
<keyword evidence="5" id="KW-0396">Initiation factor</keyword>
<dbReference type="GO" id="GO:0003743">
    <property type="term" value="F:translation initiation factor activity"/>
    <property type="evidence" value="ECO:0007669"/>
    <property type="project" value="UniProtKB-KW"/>
</dbReference>
<dbReference type="Gene3D" id="1.10.472.170">
    <property type="match status" value="1"/>
</dbReference>
<feature type="domain" description="Transcription factor TFIIB cyclin-like" evidence="4">
    <location>
        <begin position="124"/>
        <end position="210"/>
    </location>
</feature>
<evidence type="ECO:0000313" key="6">
    <source>
        <dbReference type="Proteomes" id="UP000199062"/>
    </source>
</evidence>
<organism evidence="5 6">
    <name type="scientific">Halomicrobium zhouii</name>
    <dbReference type="NCBI Taxonomy" id="767519"/>
    <lineage>
        <taxon>Archaea</taxon>
        <taxon>Methanobacteriati</taxon>
        <taxon>Methanobacteriota</taxon>
        <taxon>Stenosarchaea group</taxon>
        <taxon>Halobacteria</taxon>
        <taxon>Halobacteriales</taxon>
        <taxon>Haloarculaceae</taxon>
        <taxon>Halomicrobium</taxon>
    </lineage>
</organism>
<accession>A0A1I6L9C1</accession>
<dbReference type="STRING" id="767519.SAMN05216559_2305"/>
<evidence type="ECO:0000256" key="1">
    <source>
        <dbReference type="ARBA" id="ARBA00023015"/>
    </source>
</evidence>
<keyword evidence="6" id="KW-1185">Reference proteome</keyword>
<keyword evidence="1" id="KW-0805">Transcription regulation</keyword>
<dbReference type="InterPro" id="IPR036915">
    <property type="entry name" value="Cyclin-like_sf"/>
</dbReference>
<dbReference type="OrthoDB" id="7429at2157"/>
<dbReference type="EMBL" id="FOZK01000002">
    <property type="protein sequence ID" value="SFS00071.1"/>
    <property type="molecule type" value="Genomic_DNA"/>
</dbReference>
<protein>
    <submittedName>
        <fullName evidence="5">Transcription initiation factor TFIIB</fullName>
    </submittedName>
</protein>
<feature type="compositionally biased region" description="Basic and acidic residues" evidence="3">
    <location>
        <begin position="1"/>
        <end position="15"/>
    </location>
</feature>
<reference evidence="5 6" key="1">
    <citation type="submission" date="2016-10" db="EMBL/GenBank/DDBJ databases">
        <authorList>
            <person name="de Groot N.N."/>
        </authorList>
    </citation>
    <scope>NUCLEOTIDE SEQUENCE [LARGE SCALE GENOMIC DNA]</scope>
    <source>
        <strain evidence="5 6">CGMCC 1.10457</strain>
    </source>
</reference>
<feature type="region of interest" description="Disordered" evidence="3">
    <location>
        <begin position="1"/>
        <end position="20"/>
    </location>
</feature>
<dbReference type="RefSeq" id="WP_089816672.1">
    <property type="nucleotide sequence ID" value="NZ_FOZK01000002.1"/>
</dbReference>
<dbReference type="Pfam" id="PF00382">
    <property type="entry name" value="TFIIB"/>
    <property type="match status" value="2"/>
</dbReference>
<dbReference type="GO" id="GO:0097550">
    <property type="term" value="C:transcription preinitiation complex"/>
    <property type="evidence" value="ECO:0007669"/>
    <property type="project" value="TreeGrafter"/>
</dbReference>
<dbReference type="PANTHER" id="PTHR11618:SF13">
    <property type="entry name" value="TRANSCRIPTION INITIATION FACTOR IIB"/>
    <property type="match status" value="1"/>
</dbReference>
<dbReference type="InterPro" id="IPR000812">
    <property type="entry name" value="TFIIB"/>
</dbReference>
<feature type="domain" description="Transcription factor TFIIB cyclin-like" evidence="4">
    <location>
        <begin position="219"/>
        <end position="299"/>
    </location>
</feature>
<dbReference type="GO" id="GO:0070897">
    <property type="term" value="P:transcription preinitiation complex assembly"/>
    <property type="evidence" value="ECO:0007669"/>
    <property type="project" value="InterPro"/>
</dbReference>
<evidence type="ECO:0000313" key="5">
    <source>
        <dbReference type="EMBL" id="SFS00071.1"/>
    </source>
</evidence>
<dbReference type="Gene3D" id="1.10.472.10">
    <property type="entry name" value="Cyclin-like"/>
    <property type="match status" value="1"/>
</dbReference>
<proteinExistence type="predicted"/>
<dbReference type="GO" id="GO:0017025">
    <property type="term" value="F:TBP-class protein binding"/>
    <property type="evidence" value="ECO:0007669"/>
    <property type="project" value="InterPro"/>
</dbReference>
<evidence type="ECO:0000259" key="4">
    <source>
        <dbReference type="Pfam" id="PF00382"/>
    </source>
</evidence>
<keyword evidence="5" id="KW-0648">Protein biosynthesis</keyword>
<dbReference type="PANTHER" id="PTHR11618">
    <property type="entry name" value="TRANSCRIPTION INITIATION FACTOR IIB-RELATED"/>
    <property type="match status" value="1"/>
</dbReference>
<dbReference type="Proteomes" id="UP000199062">
    <property type="component" value="Unassembled WGS sequence"/>
</dbReference>
<sequence>MSSRDIYVRGFDESTGKTTPSTTCPDCDGTIRTVDGEQCCEDCGLIIEACRLDRRGPRTFCGDETEKRRTGGPRTVTRHDRGLSTTIGRKRDARGNAIPSKKRRQLARLRREHDRARFRSKRERNLAHGLGGIDRLTAQLDLPRSVQEQASSLFRTAQNENLLIGRSIESIAAGCVYAVCRINDVPRTLDEIASVATVGEEKVRNGYMVLNRELDLPVPPQQPQEYIPRLVSAFDLPCRTERRARDIATEAVEADLTTGVNPAGFAAGCVAVAAAKQGIEVIQRDLADEAAVSPTTVREHRDTLWSFLGR</sequence>
<dbReference type="PRINTS" id="PR00685">
    <property type="entry name" value="TIFACTORIIB"/>
</dbReference>
<dbReference type="InterPro" id="IPR013150">
    <property type="entry name" value="TFIIB_cyclin"/>
</dbReference>
<dbReference type="AlphaFoldDB" id="A0A1I6L9C1"/>
<gene>
    <name evidence="5" type="ORF">SAMN05216559_2305</name>
</gene>
<keyword evidence="2" id="KW-0804">Transcription</keyword>